<comment type="similarity">
    <text evidence="6">Belongs to the HSP33 family.</text>
</comment>
<dbReference type="SUPFAM" id="SSF64397">
    <property type="entry name" value="Hsp33 domain"/>
    <property type="match status" value="1"/>
</dbReference>
<evidence type="ECO:0000313" key="8">
    <source>
        <dbReference type="Proteomes" id="UP000198642"/>
    </source>
</evidence>
<protein>
    <recommendedName>
        <fullName evidence="6">33 kDa chaperonin</fullName>
    </recommendedName>
    <alternativeName>
        <fullName evidence="6">Heat shock protein 33 homolog</fullName>
        <shortName evidence="6">HSP33</shortName>
    </alternativeName>
</protein>
<evidence type="ECO:0000256" key="2">
    <source>
        <dbReference type="ARBA" id="ARBA00022833"/>
    </source>
</evidence>
<evidence type="ECO:0000256" key="1">
    <source>
        <dbReference type="ARBA" id="ARBA00022490"/>
    </source>
</evidence>
<dbReference type="Proteomes" id="UP000198642">
    <property type="component" value="Unassembled WGS sequence"/>
</dbReference>
<evidence type="ECO:0000256" key="5">
    <source>
        <dbReference type="ARBA" id="ARBA00023284"/>
    </source>
</evidence>
<accession>A0A1I1A632</accession>
<dbReference type="PANTHER" id="PTHR30111">
    <property type="entry name" value="33 KDA CHAPERONIN"/>
    <property type="match status" value="1"/>
</dbReference>
<dbReference type="InterPro" id="IPR000397">
    <property type="entry name" value="Heat_shock_Hsp33"/>
</dbReference>
<dbReference type="RefSeq" id="WP_090240610.1">
    <property type="nucleotide sequence ID" value="NZ_FOJW01000015.1"/>
</dbReference>
<evidence type="ECO:0000256" key="3">
    <source>
        <dbReference type="ARBA" id="ARBA00023157"/>
    </source>
</evidence>
<evidence type="ECO:0000256" key="6">
    <source>
        <dbReference type="HAMAP-Rule" id="MF_00117"/>
    </source>
</evidence>
<dbReference type="CDD" id="cd00498">
    <property type="entry name" value="Hsp33"/>
    <property type="match status" value="1"/>
</dbReference>
<keyword evidence="2 6" id="KW-0862">Zinc</keyword>
<gene>
    <name evidence="6" type="primary">hslO</name>
    <name evidence="7" type="ORF">SAMN04488072_11580</name>
</gene>
<dbReference type="STRING" id="237679.SAMN04488072_11580"/>
<feature type="disulfide bond" description="Redox-active" evidence="6">
    <location>
        <begin position="237"/>
        <end position="239"/>
    </location>
</feature>
<dbReference type="NCBIfam" id="NF001033">
    <property type="entry name" value="PRK00114.1"/>
    <property type="match status" value="1"/>
</dbReference>
<keyword evidence="4 6" id="KW-0143">Chaperone</keyword>
<organism evidence="7 8">
    <name type="scientific">Lentibacillus halodurans</name>
    <dbReference type="NCBI Taxonomy" id="237679"/>
    <lineage>
        <taxon>Bacteria</taxon>
        <taxon>Bacillati</taxon>
        <taxon>Bacillota</taxon>
        <taxon>Bacilli</taxon>
        <taxon>Bacillales</taxon>
        <taxon>Bacillaceae</taxon>
        <taxon>Lentibacillus</taxon>
    </lineage>
</organism>
<keyword evidence="8" id="KW-1185">Reference proteome</keyword>
<comment type="function">
    <text evidence="6">Redox regulated molecular chaperone. Protects both thermally unfolding and oxidatively damaged proteins from irreversible aggregation. Plays an important role in the bacterial defense system toward oxidative stress.</text>
</comment>
<dbReference type="Pfam" id="PF01430">
    <property type="entry name" value="HSP33"/>
    <property type="match status" value="1"/>
</dbReference>
<dbReference type="HAMAP" id="MF_00117">
    <property type="entry name" value="HslO"/>
    <property type="match status" value="1"/>
</dbReference>
<keyword evidence="5 6" id="KW-0676">Redox-active center</keyword>
<name>A0A1I1A632_9BACI</name>
<comment type="subcellular location">
    <subcellularLocation>
        <location evidence="6">Cytoplasm</location>
    </subcellularLocation>
</comment>
<dbReference type="AlphaFoldDB" id="A0A1I1A632"/>
<proteinExistence type="inferred from homology"/>
<sequence>MKDYLVKATTYGGKVRAYAISSTNTVGEARRRQDTWATASAALGRTITISAMMGAMLKGDDSLTVKIEGNGPIGAIIADSDATGDVRGYVTNSHVDFDLNAYGKLDVARAVGTEGNLSVVKDLGMKEHFTGQVPIVSGEIGEDFTYYFANSEQIPSAVGAGVLVNPDHSILSSGGFVVQVMPDADEEVITRLEEKIQDFPEISTLIREGNSPEQILERLFGDEEIAIHGRLPIRFQCKCSKERVQQAIIGLGNEEIQNMIDEDHGAEATCHFCNEVYHLSEQELETLKSRDEEGK</sequence>
<keyword evidence="3 6" id="KW-1015">Disulfide bond</keyword>
<dbReference type="Gene3D" id="3.90.1280.10">
    <property type="entry name" value="HSP33 redox switch-like"/>
    <property type="match status" value="1"/>
</dbReference>
<dbReference type="SUPFAM" id="SSF118352">
    <property type="entry name" value="HSP33 redox switch-like"/>
    <property type="match status" value="1"/>
</dbReference>
<comment type="PTM">
    <text evidence="6">Under oxidizing conditions two disulfide bonds are formed involving the reactive cysteines. Under reducing conditions zinc is bound to the reactive cysteines and the protein is inactive.</text>
</comment>
<keyword evidence="1 6" id="KW-0963">Cytoplasm</keyword>
<dbReference type="PIRSF" id="PIRSF005261">
    <property type="entry name" value="Heat_shock_Hsp33"/>
    <property type="match status" value="1"/>
</dbReference>
<evidence type="ECO:0000256" key="4">
    <source>
        <dbReference type="ARBA" id="ARBA00023186"/>
    </source>
</evidence>
<dbReference type="GO" id="GO:0005737">
    <property type="term" value="C:cytoplasm"/>
    <property type="evidence" value="ECO:0007669"/>
    <property type="project" value="UniProtKB-SubCell"/>
</dbReference>
<dbReference type="GO" id="GO:0044183">
    <property type="term" value="F:protein folding chaperone"/>
    <property type="evidence" value="ECO:0007669"/>
    <property type="project" value="TreeGrafter"/>
</dbReference>
<reference evidence="7 8" key="1">
    <citation type="submission" date="2016-10" db="EMBL/GenBank/DDBJ databases">
        <authorList>
            <person name="de Groot N.N."/>
        </authorList>
    </citation>
    <scope>NUCLEOTIDE SEQUENCE [LARGE SCALE GENOMIC DNA]</scope>
    <source>
        <strain evidence="7 8">CGMCC 1.3702</strain>
    </source>
</reference>
<feature type="disulfide bond" description="Redox-active" evidence="6">
    <location>
        <begin position="270"/>
        <end position="273"/>
    </location>
</feature>
<dbReference type="PANTHER" id="PTHR30111:SF1">
    <property type="entry name" value="33 KDA CHAPERONIN"/>
    <property type="match status" value="1"/>
</dbReference>
<dbReference type="EMBL" id="FOJW01000015">
    <property type="protein sequence ID" value="SFB31940.1"/>
    <property type="molecule type" value="Genomic_DNA"/>
</dbReference>
<dbReference type="OrthoDB" id="9776534at2"/>
<dbReference type="InterPro" id="IPR016153">
    <property type="entry name" value="Heat_shock_Hsp33_N"/>
</dbReference>
<evidence type="ECO:0000313" key="7">
    <source>
        <dbReference type="EMBL" id="SFB31940.1"/>
    </source>
</evidence>
<dbReference type="Gene3D" id="3.55.30.10">
    <property type="entry name" value="Hsp33 domain"/>
    <property type="match status" value="1"/>
</dbReference>
<dbReference type="GO" id="GO:0051082">
    <property type="term" value="F:unfolded protein binding"/>
    <property type="evidence" value="ECO:0007669"/>
    <property type="project" value="UniProtKB-UniRule"/>
</dbReference>
<dbReference type="GO" id="GO:0042026">
    <property type="term" value="P:protein refolding"/>
    <property type="evidence" value="ECO:0007669"/>
    <property type="project" value="TreeGrafter"/>
</dbReference>
<dbReference type="InterPro" id="IPR016154">
    <property type="entry name" value="Heat_shock_Hsp33_C"/>
</dbReference>